<proteinExistence type="predicted"/>
<comment type="caution">
    <text evidence="2">The sequence shown here is derived from an EMBL/GenBank/DDBJ whole genome shotgun (WGS) entry which is preliminary data.</text>
</comment>
<protein>
    <recommendedName>
        <fullName evidence="4">Adhesin domain-containing protein</fullName>
    </recommendedName>
</protein>
<sequence>MKIAFLILLTVLLASQIPNTVQNPTYPTEYSEWGTCWKADPANNDAYVSGKAGDDDDSDGSNNYNTYECGKGFDNSCRTIKYTLCKFAQNITSGQTFTVHLEESPFFIEQKLEFKRVGRKFIIDGELGRSFIKHNDSLEIQFIYVNGSEVSFTSCYIQQEEVNANDQSGAIIQMDSGALNLYRVDINYKADSLISNVEDYQVIQAVSGTLNLFDVRLFHVNSVSKALIDIKSDVIKADITHLRFQGVELRGEQSSCLSVDVSKELQFNISFSNFYDVQINGSITRPVLAAPIYIYFGTPTHNYEQNKEEIEEEKRINMIQSDKVRNANGFAAIQDIVISNCNGSQTGGILFDV</sequence>
<dbReference type="Proteomes" id="UP000324800">
    <property type="component" value="Unassembled WGS sequence"/>
</dbReference>
<gene>
    <name evidence="2" type="ORF">EZS28_029395</name>
</gene>
<evidence type="ECO:0000313" key="3">
    <source>
        <dbReference type="Proteomes" id="UP000324800"/>
    </source>
</evidence>
<evidence type="ECO:0000313" key="2">
    <source>
        <dbReference type="EMBL" id="KAA6375077.1"/>
    </source>
</evidence>
<keyword evidence="1" id="KW-0732">Signal</keyword>
<accession>A0A5J4UXL3</accession>
<evidence type="ECO:0000256" key="1">
    <source>
        <dbReference type="SAM" id="SignalP"/>
    </source>
</evidence>
<organism evidence="2 3">
    <name type="scientific">Streblomastix strix</name>
    <dbReference type="NCBI Taxonomy" id="222440"/>
    <lineage>
        <taxon>Eukaryota</taxon>
        <taxon>Metamonada</taxon>
        <taxon>Preaxostyla</taxon>
        <taxon>Oxymonadida</taxon>
        <taxon>Streblomastigidae</taxon>
        <taxon>Streblomastix</taxon>
    </lineage>
</organism>
<feature type="signal peptide" evidence="1">
    <location>
        <begin position="1"/>
        <end position="22"/>
    </location>
</feature>
<reference evidence="2 3" key="1">
    <citation type="submission" date="2019-03" db="EMBL/GenBank/DDBJ databases">
        <title>Single cell metagenomics reveals metabolic interactions within the superorganism composed of flagellate Streblomastix strix and complex community of Bacteroidetes bacteria on its surface.</title>
        <authorList>
            <person name="Treitli S.C."/>
            <person name="Kolisko M."/>
            <person name="Husnik F."/>
            <person name="Keeling P."/>
            <person name="Hampl V."/>
        </authorList>
    </citation>
    <scope>NUCLEOTIDE SEQUENCE [LARGE SCALE GENOMIC DNA]</scope>
    <source>
        <strain evidence="2">ST1C</strain>
    </source>
</reference>
<dbReference type="EMBL" id="SNRW01011493">
    <property type="protein sequence ID" value="KAA6375077.1"/>
    <property type="molecule type" value="Genomic_DNA"/>
</dbReference>
<name>A0A5J4UXL3_9EUKA</name>
<evidence type="ECO:0008006" key="4">
    <source>
        <dbReference type="Google" id="ProtNLM"/>
    </source>
</evidence>
<feature type="chain" id="PRO_5023847720" description="Adhesin domain-containing protein" evidence="1">
    <location>
        <begin position="23"/>
        <end position="353"/>
    </location>
</feature>
<dbReference type="AlphaFoldDB" id="A0A5J4UXL3"/>